<feature type="domain" description="Glycosyltransferase 2-like" evidence="1">
    <location>
        <begin position="5"/>
        <end position="174"/>
    </location>
</feature>
<dbReference type="PANTHER" id="PTHR22916">
    <property type="entry name" value="GLYCOSYLTRANSFERASE"/>
    <property type="match status" value="1"/>
</dbReference>
<accession>A0ABV7Z0A1</accession>
<comment type="caution">
    <text evidence="2">The sequence shown here is derived from an EMBL/GenBank/DDBJ whole genome shotgun (WGS) entry which is preliminary data.</text>
</comment>
<dbReference type="RefSeq" id="WP_379839894.1">
    <property type="nucleotide sequence ID" value="NZ_JBHRYQ010000001.1"/>
</dbReference>
<proteinExistence type="predicted"/>
<reference evidence="3" key="1">
    <citation type="journal article" date="2019" name="Int. J. Syst. Evol. Microbiol.">
        <title>The Global Catalogue of Microorganisms (GCM) 10K type strain sequencing project: providing services to taxonomists for standard genome sequencing and annotation.</title>
        <authorList>
            <consortium name="The Broad Institute Genomics Platform"/>
            <consortium name="The Broad Institute Genome Sequencing Center for Infectious Disease"/>
            <person name="Wu L."/>
            <person name="Ma J."/>
        </authorList>
    </citation>
    <scope>NUCLEOTIDE SEQUENCE [LARGE SCALE GENOMIC DNA]</scope>
    <source>
        <strain evidence="3">CECT 7956</strain>
    </source>
</reference>
<name>A0ABV7Z0A1_9BACT</name>
<dbReference type="EMBL" id="JBHRYQ010000001">
    <property type="protein sequence ID" value="MFC3812988.1"/>
    <property type="molecule type" value="Genomic_DNA"/>
</dbReference>
<dbReference type="Pfam" id="PF00535">
    <property type="entry name" value="Glycos_transf_2"/>
    <property type="match status" value="1"/>
</dbReference>
<evidence type="ECO:0000313" key="3">
    <source>
        <dbReference type="Proteomes" id="UP001595616"/>
    </source>
</evidence>
<dbReference type="InterPro" id="IPR029044">
    <property type="entry name" value="Nucleotide-diphossugar_trans"/>
</dbReference>
<evidence type="ECO:0000259" key="1">
    <source>
        <dbReference type="Pfam" id="PF00535"/>
    </source>
</evidence>
<keyword evidence="3" id="KW-1185">Reference proteome</keyword>
<dbReference type="SUPFAM" id="SSF53448">
    <property type="entry name" value="Nucleotide-diphospho-sugar transferases"/>
    <property type="match status" value="1"/>
</dbReference>
<protein>
    <submittedName>
        <fullName evidence="2">Glycosyltransferase family 2 protein</fullName>
    </submittedName>
</protein>
<evidence type="ECO:0000313" key="2">
    <source>
        <dbReference type="EMBL" id="MFC3812988.1"/>
    </source>
</evidence>
<dbReference type="PANTHER" id="PTHR22916:SF3">
    <property type="entry name" value="UDP-GLCNAC:BETAGAL BETA-1,3-N-ACETYLGLUCOSAMINYLTRANSFERASE-LIKE PROTEIN 1"/>
    <property type="match status" value="1"/>
</dbReference>
<dbReference type="InterPro" id="IPR001173">
    <property type="entry name" value="Glyco_trans_2-like"/>
</dbReference>
<sequence length="295" mass="34584">MPKVSVILPNYNHEKFLVQRIESILCQDFEDYELIILDDASTDGSRQIFDTYKTHEKVSHYVINERNSGSTFVQWQKGLALAKGEYIWIAESDDYADRNFLTELVENLDSNPQNGVCFCASNWIDEKGNVIHSPSHEDETDKWQGNSLIKNEFLIGNLIYNASSAVFRKSLISKVNFDETTKFKYTGDWFFWVQVSPNISITRIEKRLNFFRRHTNNVSFKSDNEGLQFVEGIKIAQYIFKTEQLSFSKKRKTMLYWAKKIATTNLANPKRVLEQMPFEIRLYFRILNLFSKNDE</sequence>
<dbReference type="Gene3D" id="3.90.550.10">
    <property type="entry name" value="Spore Coat Polysaccharide Biosynthesis Protein SpsA, Chain A"/>
    <property type="match status" value="1"/>
</dbReference>
<gene>
    <name evidence="2" type="ORF">ACFOOI_20155</name>
</gene>
<dbReference type="Proteomes" id="UP001595616">
    <property type="component" value="Unassembled WGS sequence"/>
</dbReference>
<organism evidence="2 3">
    <name type="scientific">Lacihabitans lacunae</name>
    <dbReference type="NCBI Taxonomy" id="1028214"/>
    <lineage>
        <taxon>Bacteria</taxon>
        <taxon>Pseudomonadati</taxon>
        <taxon>Bacteroidota</taxon>
        <taxon>Cytophagia</taxon>
        <taxon>Cytophagales</taxon>
        <taxon>Leadbetterellaceae</taxon>
        <taxon>Lacihabitans</taxon>
    </lineage>
</organism>